<dbReference type="OrthoDB" id="2404559at2759"/>
<accession>A0A9W4T691</accession>
<feature type="non-terminal residue" evidence="2">
    <location>
        <position position="90"/>
    </location>
</feature>
<dbReference type="GO" id="GO:0004672">
    <property type="term" value="F:protein kinase activity"/>
    <property type="evidence" value="ECO:0007669"/>
    <property type="project" value="InterPro"/>
</dbReference>
<dbReference type="InterPro" id="IPR011009">
    <property type="entry name" value="Kinase-like_dom_sf"/>
</dbReference>
<feature type="domain" description="Protein kinase" evidence="1">
    <location>
        <begin position="1"/>
        <end position="90"/>
    </location>
</feature>
<dbReference type="PROSITE" id="PS50011">
    <property type="entry name" value="PROTEIN_KINASE_DOM"/>
    <property type="match status" value="1"/>
</dbReference>
<dbReference type="SUPFAM" id="SSF56112">
    <property type="entry name" value="Protein kinase-like (PK-like)"/>
    <property type="match status" value="1"/>
</dbReference>
<keyword evidence="3" id="KW-1185">Reference proteome</keyword>
<feature type="non-terminal residue" evidence="2">
    <location>
        <position position="1"/>
    </location>
</feature>
<dbReference type="InterPro" id="IPR000719">
    <property type="entry name" value="Prot_kinase_dom"/>
</dbReference>
<protein>
    <submittedName>
        <fullName evidence="2">14828_t:CDS:1</fullName>
    </submittedName>
</protein>
<organism evidence="2 3">
    <name type="scientific">Funneliformis geosporum</name>
    <dbReference type="NCBI Taxonomy" id="1117311"/>
    <lineage>
        <taxon>Eukaryota</taxon>
        <taxon>Fungi</taxon>
        <taxon>Fungi incertae sedis</taxon>
        <taxon>Mucoromycota</taxon>
        <taxon>Glomeromycotina</taxon>
        <taxon>Glomeromycetes</taxon>
        <taxon>Glomerales</taxon>
        <taxon>Glomeraceae</taxon>
        <taxon>Funneliformis</taxon>
    </lineage>
</organism>
<dbReference type="AlphaFoldDB" id="A0A9W4T691"/>
<name>A0A9W4T691_9GLOM</name>
<gene>
    <name evidence="2" type="ORF">FWILDA_LOCUS16605</name>
</gene>
<dbReference type="Pfam" id="PF00069">
    <property type="entry name" value="Pkinase"/>
    <property type="match status" value="1"/>
</dbReference>
<evidence type="ECO:0000313" key="2">
    <source>
        <dbReference type="EMBL" id="CAI2194497.1"/>
    </source>
</evidence>
<evidence type="ECO:0000259" key="1">
    <source>
        <dbReference type="PROSITE" id="PS50011"/>
    </source>
</evidence>
<evidence type="ECO:0000313" key="3">
    <source>
        <dbReference type="Proteomes" id="UP001153678"/>
    </source>
</evidence>
<dbReference type="GO" id="GO:0005524">
    <property type="term" value="F:ATP binding"/>
    <property type="evidence" value="ECO:0007669"/>
    <property type="project" value="InterPro"/>
</dbReference>
<reference evidence="2" key="1">
    <citation type="submission" date="2022-08" db="EMBL/GenBank/DDBJ databases">
        <authorList>
            <person name="Kallberg Y."/>
            <person name="Tangrot J."/>
            <person name="Rosling A."/>
        </authorList>
    </citation>
    <scope>NUCLEOTIDE SEQUENCE</scope>
    <source>
        <strain evidence="2">Wild A</strain>
    </source>
</reference>
<comment type="caution">
    <text evidence="2">The sequence shown here is derived from an EMBL/GenBank/DDBJ whole genome shotgun (WGS) entry which is preliminary data.</text>
</comment>
<sequence length="90" mass="10373">PKLLYVSSSLCGLYMIVMEYVDGQKLRDCDDLKDTEYKKIINDIEVAVNHLHAKDIIFADLRDSNILVIKDDDENYSGMLVDFDWAGRDN</sequence>
<proteinExistence type="predicted"/>
<dbReference type="EMBL" id="CAMKVN010010998">
    <property type="protein sequence ID" value="CAI2194497.1"/>
    <property type="molecule type" value="Genomic_DNA"/>
</dbReference>
<dbReference type="Proteomes" id="UP001153678">
    <property type="component" value="Unassembled WGS sequence"/>
</dbReference>
<dbReference type="Gene3D" id="1.10.510.10">
    <property type="entry name" value="Transferase(Phosphotransferase) domain 1"/>
    <property type="match status" value="1"/>
</dbReference>